<dbReference type="Proteomes" id="UP001174909">
    <property type="component" value="Unassembled WGS sequence"/>
</dbReference>
<evidence type="ECO:0000256" key="2">
    <source>
        <dbReference type="SAM" id="MobiDB-lite"/>
    </source>
</evidence>
<evidence type="ECO:0000313" key="4">
    <source>
        <dbReference type="Proteomes" id="UP001174909"/>
    </source>
</evidence>
<feature type="compositionally biased region" description="Polar residues" evidence="2">
    <location>
        <begin position="292"/>
        <end position="302"/>
    </location>
</feature>
<reference evidence="3" key="1">
    <citation type="submission" date="2023-03" db="EMBL/GenBank/DDBJ databases">
        <authorList>
            <person name="Steffen K."/>
            <person name="Cardenas P."/>
        </authorList>
    </citation>
    <scope>NUCLEOTIDE SEQUENCE</scope>
</reference>
<feature type="coiled-coil region" evidence="1">
    <location>
        <begin position="540"/>
        <end position="575"/>
    </location>
</feature>
<proteinExistence type="predicted"/>
<feature type="compositionally biased region" description="Polar residues" evidence="2">
    <location>
        <begin position="33"/>
        <end position="48"/>
    </location>
</feature>
<accession>A0AA35R239</accession>
<evidence type="ECO:0000256" key="1">
    <source>
        <dbReference type="SAM" id="Coils"/>
    </source>
</evidence>
<sequence>MTESKSSRTPTPTESRSSTPTGKRAEGSPPAIMSQSSPRLQRANSASARFNFHSVHKKQNSVPLSGLTSAVQAAQSTRESSLSNSYEEIGSPTLPKVSPQAPTIDQLLSEIEQECHGPDYKYSPPANASPRGPSEAVWVSPCKFSPPEGRQGFSQDAWVYPYGSMTPNISTRKLRRNSFQDVPFHQKSASLDGYETQRDGGGGFSISSNVSYLPPHEMRAVQNAVDRTFEDYETIPYHPSSDDDTYVYMAPSSPQPSHSSQEGNGDSKSRIPKRAIICSSPVVPEQRHEPNVSLTPTKSILSQPAPLHQSEIDRYLQEELETMRRAFHIRLTQLEKRYQRQLWMTQHQQRNSTTAVPTDVQLRPARMGNSIHRRSSWHSCVSDSDYEDLESGHVAVQRSGSSQGFDSDCNAESDNEGFDQLAERIESHDHTDGTITPQEMPFSGSQFQKNLQRSQSLAVNHTPSRVMEGLKGGARMWNVEQGNGARAGPQLPLMQEAGEVDRGTLPPRAKALVNERVSEHRGRILRYFQQVSEAKIAAVERQYEAQMAEIENRYRSQATEKLYRLETRVKDLEKMLEVETVV</sequence>
<feature type="region of interest" description="Disordered" evidence="2">
    <location>
        <begin position="1"/>
        <end position="103"/>
    </location>
</feature>
<name>A0AA35R239_GEOBA</name>
<evidence type="ECO:0000313" key="3">
    <source>
        <dbReference type="EMBL" id="CAI7999904.1"/>
    </source>
</evidence>
<keyword evidence="1" id="KW-0175">Coiled coil</keyword>
<feature type="compositionally biased region" description="Polar residues" evidence="2">
    <location>
        <begin position="60"/>
        <end position="86"/>
    </location>
</feature>
<keyword evidence="4" id="KW-1185">Reference proteome</keyword>
<dbReference type="EMBL" id="CASHTH010000386">
    <property type="protein sequence ID" value="CAI7999904.1"/>
    <property type="molecule type" value="Genomic_DNA"/>
</dbReference>
<feature type="compositionally biased region" description="Low complexity" evidence="2">
    <location>
        <begin position="1"/>
        <end position="21"/>
    </location>
</feature>
<gene>
    <name evidence="3" type="ORF">GBAR_LOCUS2808</name>
</gene>
<comment type="caution">
    <text evidence="3">The sequence shown here is derived from an EMBL/GenBank/DDBJ whole genome shotgun (WGS) entry which is preliminary data.</text>
</comment>
<feature type="region of interest" description="Disordered" evidence="2">
    <location>
        <begin position="283"/>
        <end position="306"/>
    </location>
</feature>
<feature type="region of interest" description="Disordered" evidence="2">
    <location>
        <begin position="234"/>
        <end position="270"/>
    </location>
</feature>
<feature type="compositionally biased region" description="Low complexity" evidence="2">
    <location>
        <begin position="251"/>
        <end position="261"/>
    </location>
</feature>
<protein>
    <submittedName>
        <fullName evidence="3">Uncharacterized protein</fullName>
    </submittedName>
</protein>
<organism evidence="3 4">
    <name type="scientific">Geodia barretti</name>
    <name type="common">Barrett's horny sponge</name>
    <dbReference type="NCBI Taxonomy" id="519541"/>
    <lineage>
        <taxon>Eukaryota</taxon>
        <taxon>Metazoa</taxon>
        <taxon>Porifera</taxon>
        <taxon>Demospongiae</taxon>
        <taxon>Heteroscleromorpha</taxon>
        <taxon>Tetractinellida</taxon>
        <taxon>Astrophorina</taxon>
        <taxon>Geodiidae</taxon>
        <taxon>Geodia</taxon>
    </lineage>
</organism>
<dbReference type="AlphaFoldDB" id="A0AA35R239"/>